<evidence type="ECO:0000256" key="2">
    <source>
        <dbReference type="ARBA" id="ARBA00022475"/>
    </source>
</evidence>
<protein>
    <submittedName>
        <fullName evidence="10">Undecaprenyl-diphosphatase/undecaprenyl-diphosphatase</fullName>
    </submittedName>
</protein>
<feature type="transmembrane region" description="Helical" evidence="8">
    <location>
        <begin position="150"/>
        <end position="168"/>
    </location>
</feature>
<evidence type="ECO:0000256" key="5">
    <source>
        <dbReference type="ARBA" id="ARBA00022989"/>
    </source>
</evidence>
<dbReference type="RefSeq" id="WP_130336983.1">
    <property type="nucleotide sequence ID" value="NZ_SHLD01000001.1"/>
</dbReference>
<evidence type="ECO:0000256" key="8">
    <source>
        <dbReference type="SAM" id="Phobius"/>
    </source>
</evidence>
<name>A0A4Q8BEK1_9ACTN</name>
<organism evidence="10 11">
    <name type="scientific">Micromonospora kangleipakensis</name>
    <dbReference type="NCBI Taxonomy" id="1077942"/>
    <lineage>
        <taxon>Bacteria</taxon>
        <taxon>Bacillati</taxon>
        <taxon>Actinomycetota</taxon>
        <taxon>Actinomycetes</taxon>
        <taxon>Micromonosporales</taxon>
        <taxon>Micromonosporaceae</taxon>
        <taxon>Micromonospora</taxon>
    </lineage>
</organism>
<dbReference type="GO" id="GO:0016787">
    <property type="term" value="F:hydrolase activity"/>
    <property type="evidence" value="ECO:0007669"/>
    <property type="project" value="UniProtKB-KW"/>
</dbReference>
<dbReference type="InterPro" id="IPR000326">
    <property type="entry name" value="PAP2/HPO"/>
</dbReference>
<evidence type="ECO:0000256" key="6">
    <source>
        <dbReference type="ARBA" id="ARBA00023136"/>
    </source>
</evidence>
<evidence type="ECO:0000256" key="7">
    <source>
        <dbReference type="SAM" id="MobiDB-lite"/>
    </source>
</evidence>
<dbReference type="OrthoDB" id="5243958at2"/>
<feature type="compositionally biased region" description="Basic and acidic residues" evidence="7">
    <location>
        <begin position="206"/>
        <end position="217"/>
    </location>
</feature>
<proteinExistence type="predicted"/>
<evidence type="ECO:0000256" key="4">
    <source>
        <dbReference type="ARBA" id="ARBA00022801"/>
    </source>
</evidence>
<dbReference type="EMBL" id="SHLD01000001">
    <property type="protein sequence ID" value="RZU76367.1"/>
    <property type="molecule type" value="Genomic_DNA"/>
</dbReference>
<evidence type="ECO:0000259" key="9">
    <source>
        <dbReference type="SMART" id="SM00014"/>
    </source>
</evidence>
<dbReference type="GO" id="GO:0005886">
    <property type="term" value="C:plasma membrane"/>
    <property type="evidence" value="ECO:0007669"/>
    <property type="project" value="UniProtKB-SubCell"/>
</dbReference>
<sequence>MDVGLFDEVNRFAVATPWLHAAGTGYAAYGAVLFAALMLAAWWYARRTNEPARVAAAVLAPVATLLAVAANQPFVSAFHEARPYTSHPGILVLATRSTDFSFPSDHSVMAGAAAAALWFVSRRLGLVTAVAALVMGFSRVYIAAHYPHDVLAGLLLGAVVAVLVVLLARPFTTRLVTATGRTALRPLVTAEPPTPPGPVVAGTAADRGRTPPETTGR</sequence>
<dbReference type="Gene3D" id="1.20.144.10">
    <property type="entry name" value="Phosphatidic acid phosphatase type 2/haloperoxidase"/>
    <property type="match status" value="1"/>
</dbReference>
<evidence type="ECO:0000256" key="1">
    <source>
        <dbReference type="ARBA" id="ARBA00004651"/>
    </source>
</evidence>
<keyword evidence="11" id="KW-1185">Reference proteome</keyword>
<keyword evidence="4" id="KW-0378">Hydrolase</keyword>
<dbReference type="InterPro" id="IPR036938">
    <property type="entry name" value="PAP2/HPO_sf"/>
</dbReference>
<keyword evidence="3 8" id="KW-0812">Transmembrane</keyword>
<comment type="caution">
    <text evidence="10">The sequence shown here is derived from an EMBL/GenBank/DDBJ whole genome shotgun (WGS) entry which is preliminary data.</text>
</comment>
<keyword evidence="2" id="KW-1003">Cell membrane</keyword>
<evidence type="ECO:0000313" key="11">
    <source>
        <dbReference type="Proteomes" id="UP000294114"/>
    </source>
</evidence>
<dbReference type="SMART" id="SM00014">
    <property type="entry name" value="acidPPc"/>
    <property type="match status" value="1"/>
</dbReference>
<dbReference type="PANTHER" id="PTHR14969">
    <property type="entry name" value="SPHINGOSINE-1-PHOSPHATE PHOSPHOHYDROLASE"/>
    <property type="match status" value="1"/>
</dbReference>
<feature type="region of interest" description="Disordered" evidence="7">
    <location>
        <begin position="187"/>
        <end position="217"/>
    </location>
</feature>
<reference evidence="10 11" key="1">
    <citation type="submission" date="2019-02" db="EMBL/GenBank/DDBJ databases">
        <title>Sequencing the genomes of 1000 actinobacteria strains.</title>
        <authorList>
            <person name="Klenk H.-P."/>
        </authorList>
    </citation>
    <scope>NUCLEOTIDE SEQUENCE [LARGE SCALE GENOMIC DNA]</scope>
    <source>
        <strain evidence="10 11">DSM 45612</strain>
    </source>
</reference>
<comment type="subcellular location">
    <subcellularLocation>
        <location evidence="1">Cell membrane</location>
        <topology evidence="1">Multi-pass membrane protein</topology>
    </subcellularLocation>
</comment>
<feature type="domain" description="Phosphatidic acid phosphatase type 2/haloperoxidase" evidence="9">
    <location>
        <begin position="52"/>
        <end position="165"/>
    </location>
</feature>
<dbReference type="Proteomes" id="UP000294114">
    <property type="component" value="Unassembled WGS sequence"/>
</dbReference>
<dbReference type="SUPFAM" id="SSF48317">
    <property type="entry name" value="Acid phosphatase/Vanadium-dependent haloperoxidase"/>
    <property type="match status" value="1"/>
</dbReference>
<evidence type="ECO:0000256" key="3">
    <source>
        <dbReference type="ARBA" id="ARBA00022692"/>
    </source>
</evidence>
<accession>A0A4Q8BEK1</accession>
<dbReference type="AlphaFoldDB" id="A0A4Q8BEK1"/>
<feature type="transmembrane region" description="Helical" evidence="8">
    <location>
        <begin position="26"/>
        <end position="45"/>
    </location>
</feature>
<keyword evidence="6 8" id="KW-0472">Membrane</keyword>
<gene>
    <name evidence="10" type="ORF">EV384_5015</name>
</gene>
<evidence type="ECO:0000313" key="10">
    <source>
        <dbReference type="EMBL" id="RZU76367.1"/>
    </source>
</evidence>
<dbReference type="Pfam" id="PF01569">
    <property type="entry name" value="PAP2"/>
    <property type="match status" value="1"/>
</dbReference>
<keyword evidence="5 8" id="KW-1133">Transmembrane helix</keyword>
<feature type="transmembrane region" description="Helical" evidence="8">
    <location>
        <begin position="126"/>
        <end position="144"/>
    </location>
</feature>
<dbReference type="PANTHER" id="PTHR14969:SF62">
    <property type="entry name" value="DECAPRENYLPHOSPHORYL-5-PHOSPHORIBOSE PHOSPHATASE RV3807C-RELATED"/>
    <property type="match status" value="1"/>
</dbReference>
<feature type="transmembrane region" description="Helical" evidence="8">
    <location>
        <begin position="52"/>
        <end position="70"/>
    </location>
</feature>